<proteinExistence type="predicted"/>
<sequence>MRQLHIFKTFIYEPEKRHLVDYNALQMYMFADRLQHYREIIEPALQMSSIRWDLRCLCGTACLLYQPELITLAALPYRLLARL</sequence>
<name>A0ABX3ESL2_9BACL</name>
<keyword evidence="2" id="KW-1185">Reference proteome</keyword>
<organism evidence="1 2">
    <name type="scientific">Paenibacillus helianthi</name>
    <dbReference type="NCBI Taxonomy" id="1349432"/>
    <lineage>
        <taxon>Bacteria</taxon>
        <taxon>Bacillati</taxon>
        <taxon>Bacillota</taxon>
        <taxon>Bacilli</taxon>
        <taxon>Bacillales</taxon>
        <taxon>Paenibacillaceae</taxon>
        <taxon>Paenibacillus</taxon>
    </lineage>
</organism>
<dbReference type="EMBL" id="LVWI01000034">
    <property type="protein sequence ID" value="OKP87759.1"/>
    <property type="molecule type" value="Genomic_DNA"/>
</dbReference>
<protein>
    <submittedName>
        <fullName evidence="1">Uncharacterized protein</fullName>
    </submittedName>
</protein>
<evidence type="ECO:0000313" key="1">
    <source>
        <dbReference type="EMBL" id="OKP87759.1"/>
    </source>
</evidence>
<dbReference type="Proteomes" id="UP000186058">
    <property type="component" value="Unassembled WGS sequence"/>
</dbReference>
<evidence type="ECO:0000313" key="2">
    <source>
        <dbReference type="Proteomes" id="UP000186058"/>
    </source>
</evidence>
<comment type="caution">
    <text evidence="1">The sequence shown here is derived from an EMBL/GenBank/DDBJ whole genome shotgun (WGS) entry which is preliminary data.</text>
</comment>
<reference evidence="1 2" key="1">
    <citation type="submission" date="2016-03" db="EMBL/GenBank/DDBJ databases">
        <authorList>
            <person name="Sant'Anna F.H."/>
            <person name="Ambrosini A."/>
            <person name="Souza R."/>
            <person name="Bach E."/>
            <person name="Fernandes G."/>
            <person name="Balsanelli E."/>
            <person name="Baura V.A."/>
            <person name="Souza E.M."/>
            <person name="Passaglia L."/>
        </authorList>
    </citation>
    <scope>NUCLEOTIDE SEQUENCE [LARGE SCALE GENOMIC DNA]</scope>
    <source>
        <strain evidence="1 2">P26E</strain>
    </source>
</reference>
<gene>
    <name evidence="1" type="ORF">A3844_10155</name>
</gene>
<accession>A0ABX3ESL2</accession>